<gene>
    <name evidence="2" type="ORF">AS033_13830</name>
    <name evidence="3" type="ORF">RSA11_14975</name>
    <name evidence="4" type="ORF">SZL87_13990</name>
</gene>
<evidence type="ECO:0000313" key="2">
    <source>
        <dbReference type="EMBL" id="KSU48210.1"/>
    </source>
</evidence>
<evidence type="ECO:0000256" key="1">
    <source>
        <dbReference type="SAM" id="Phobius"/>
    </source>
</evidence>
<reference evidence="3 6" key="2">
    <citation type="journal article" date="2016" name="Front. Microbiol.">
        <title>Genomic Resource of Rice Seed Associated Bacteria.</title>
        <authorList>
            <person name="Midha S."/>
            <person name="Bansal K."/>
            <person name="Sharma S."/>
            <person name="Kumar N."/>
            <person name="Patil P.P."/>
            <person name="Chaudhry V."/>
            <person name="Patil P.B."/>
        </authorList>
    </citation>
    <scope>NUCLEOTIDE SEQUENCE [LARGE SCALE GENOMIC DNA]</scope>
    <source>
        <strain evidence="3 6">RSA11</strain>
    </source>
</reference>
<evidence type="ECO:0000313" key="7">
    <source>
        <dbReference type="Proteomes" id="UP001387110"/>
    </source>
</evidence>
<reference evidence="4 7" key="3">
    <citation type="submission" date="2023-12" db="EMBL/GenBank/DDBJ databases">
        <authorList>
            <person name="Easwaran N."/>
            <person name="Lazarus H.P.S."/>
        </authorList>
    </citation>
    <scope>NUCLEOTIDE SEQUENCE [LARGE SCALE GENOMIC DNA]</scope>
    <source>
        <strain evidence="4 7">VIT-2023</strain>
    </source>
</reference>
<dbReference type="Proteomes" id="UP000072605">
    <property type="component" value="Unassembled WGS sequence"/>
</dbReference>
<evidence type="ECO:0000313" key="6">
    <source>
        <dbReference type="Proteomes" id="UP000072605"/>
    </source>
</evidence>
<evidence type="ECO:0000313" key="3">
    <source>
        <dbReference type="EMBL" id="KTR25521.1"/>
    </source>
</evidence>
<dbReference type="OrthoDB" id="2355346at2"/>
<dbReference type="EMBL" id="JBAWKY010000005">
    <property type="protein sequence ID" value="MEI4463534.1"/>
    <property type="molecule type" value="Genomic_DNA"/>
</dbReference>
<keyword evidence="1" id="KW-1133">Transmembrane helix</keyword>
<dbReference type="Proteomes" id="UP001387110">
    <property type="component" value="Unassembled WGS sequence"/>
</dbReference>
<dbReference type="GeneID" id="90839066"/>
<keyword evidence="1" id="KW-0472">Membrane</keyword>
<protein>
    <submittedName>
        <fullName evidence="2">Uncharacterized protein</fullName>
    </submittedName>
</protein>
<evidence type="ECO:0000313" key="5">
    <source>
        <dbReference type="Proteomes" id="UP000053797"/>
    </source>
</evidence>
<name>A0A0V8GDF6_9BACL</name>
<keyword evidence="7" id="KW-1185">Reference proteome</keyword>
<evidence type="ECO:0000313" key="4">
    <source>
        <dbReference type="EMBL" id="MEI4463534.1"/>
    </source>
</evidence>
<feature type="transmembrane region" description="Helical" evidence="1">
    <location>
        <begin position="6"/>
        <end position="25"/>
    </location>
</feature>
<dbReference type="RefSeq" id="WP_023467292.1">
    <property type="nucleotide sequence ID" value="NZ_FMYN01000005.1"/>
</dbReference>
<comment type="caution">
    <text evidence="2">The sequence shown here is derived from an EMBL/GenBank/DDBJ whole genome shotgun (WGS) entry which is preliminary data.</text>
</comment>
<organism evidence="2 5">
    <name type="scientific">Exiguobacterium indicum</name>
    <dbReference type="NCBI Taxonomy" id="296995"/>
    <lineage>
        <taxon>Bacteria</taxon>
        <taxon>Bacillati</taxon>
        <taxon>Bacillota</taxon>
        <taxon>Bacilli</taxon>
        <taxon>Bacillales</taxon>
        <taxon>Bacillales Family XII. Incertae Sedis</taxon>
        <taxon>Exiguobacterium</taxon>
    </lineage>
</organism>
<reference evidence="2 5" key="1">
    <citation type="journal article" date="2015" name="Int. J. Syst. Evol. Microbiol.">
        <title>Exiguobacterium enclense sp. nov., isolated from sediment.</title>
        <authorList>
            <person name="Dastager S.G."/>
            <person name="Mawlankar R."/>
            <person name="Sonalkar V.V."/>
            <person name="Thorat M.N."/>
            <person name="Mual P."/>
            <person name="Verma A."/>
            <person name="Krishnamurthi S."/>
            <person name="Tang S.K."/>
            <person name="Li W.J."/>
        </authorList>
    </citation>
    <scope>NUCLEOTIDE SEQUENCE [LARGE SCALE GENOMIC DNA]</scope>
    <source>
        <strain evidence="2 5">NIO-1109</strain>
    </source>
</reference>
<dbReference type="AlphaFoldDB" id="A0A0V8GDF6"/>
<dbReference type="EMBL" id="LDQV01000036">
    <property type="protein sequence ID" value="KTR25521.1"/>
    <property type="molecule type" value="Genomic_DNA"/>
</dbReference>
<sequence length="60" mass="7071">MEWLVGIVAIIGTFSMVLFVMMVGIRASHSIEHDEVFDQTDWDEHLLHMPRPTRFEQENK</sequence>
<dbReference type="Proteomes" id="UP000053797">
    <property type="component" value="Unassembled WGS sequence"/>
</dbReference>
<dbReference type="EMBL" id="LNQL01000005">
    <property type="protein sequence ID" value="KSU48210.1"/>
    <property type="molecule type" value="Genomic_DNA"/>
</dbReference>
<keyword evidence="1" id="KW-0812">Transmembrane</keyword>
<proteinExistence type="predicted"/>
<accession>A0A0V8GDF6</accession>